<dbReference type="RefSeq" id="WP_185057269.1">
    <property type="nucleotide sequence ID" value="NZ_BAABIX010000077.1"/>
</dbReference>
<dbReference type="InterPro" id="IPR029068">
    <property type="entry name" value="Glyas_Bleomycin-R_OHBP_Dase"/>
</dbReference>
<keyword evidence="2" id="KW-0456">Lyase</keyword>
<proteinExistence type="predicted"/>
<evidence type="ECO:0000313" key="2">
    <source>
        <dbReference type="EMBL" id="MBB5140487.1"/>
    </source>
</evidence>
<dbReference type="GO" id="GO:0016829">
    <property type="term" value="F:lyase activity"/>
    <property type="evidence" value="ECO:0007669"/>
    <property type="project" value="UniProtKB-KW"/>
</dbReference>
<dbReference type="AlphaFoldDB" id="A0A840PTL7"/>
<keyword evidence="2" id="KW-0560">Oxidoreductase</keyword>
<keyword evidence="3" id="KW-1185">Reference proteome</keyword>
<organism evidence="2 3">
    <name type="scientific">Thermocatellispora tengchongensis</name>
    <dbReference type="NCBI Taxonomy" id="1073253"/>
    <lineage>
        <taxon>Bacteria</taxon>
        <taxon>Bacillati</taxon>
        <taxon>Actinomycetota</taxon>
        <taxon>Actinomycetes</taxon>
        <taxon>Streptosporangiales</taxon>
        <taxon>Streptosporangiaceae</taxon>
        <taxon>Thermocatellispora</taxon>
    </lineage>
</organism>
<reference evidence="2 3" key="1">
    <citation type="submission" date="2020-08" db="EMBL/GenBank/DDBJ databases">
        <title>Genomic Encyclopedia of Type Strains, Phase IV (KMG-IV): sequencing the most valuable type-strain genomes for metagenomic binning, comparative biology and taxonomic classification.</title>
        <authorList>
            <person name="Goeker M."/>
        </authorList>
    </citation>
    <scope>NUCLEOTIDE SEQUENCE [LARGE SCALE GENOMIC DNA]</scope>
    <source>
        <strain evidence="2 3">DSM 45615</strain>
    </source>
</reference>
<dbReference type="Gene3D" id="3.10.180.10">
    <property type="entry name" value="2,3-Dihydroxybiphenyl 1,2-Dioxygenase, domain 1"/>
    <property type="match status" value="1"/>
</dbReference>
<gene>
    <name evidence="2" type="ORF">HNP84_010255</name>
</gene>
<dbReference type="PROSITE" id="PS51819">
    <property type="entry name" value="VOC"/>
    <property type="match status" value="1"/>
</dbReference>
<dbReference type="Proteomes" id="UP000578449">
    <property type="component" value="Unassembled WGS sequence"/>
</dbReference>
<dbReference type="PANTHER" id="PTHR36437">
    <property type="entry name" value="GLYOXALASE/BLEOMYCIN RESISTANCE PROTEIN/DIOXYGENASE"/>
    <property type="match status" value="1"/>
</dbReference>
<dbReference type="InterPro" id="IPR004360">
    <property type="entry name" value="Glyas_Fos-R_dOase_dom"/>
</dbReference>
<keyword evidence="2" id="KW-0223">Dioxygenase</keyword>
<accession>A0A840PTL7</accession>
<feature type="domain" description="VOC" evidence="1">
    <location>
        <begin position="4"/>
        <end position="136"/>
    </location>
</feature>
<dbReference type="SUPFAM" id="SSF54593">
    <property type="entry name" value="Glyoxalase/Bleomycin resistance protein/Dihydroxybiphenyl dioxygenase"/>
    <property type="match status" value="1"/>
</dbReference>
<dbReference type="GO" id="GO:0051213">
    <property type="term" value="F:dioxygenase activity"/>
    <property type="evidence" value="ECO:0007669"/>
    <property type="project" value="UniProtKB-KW"/>
</dbReference>
<evidence type="ECO:0000259" key="1">
    <source>
        <dbReference type="PROSITE" id="PS51819"/>
    </source>
</evidence>
<dbReference type="PANTHER" id="PTHR36437:SF2">
    <property type="entry name" value="GLYOXALASE_BLEOMYCIN RESISTANCE PROTEIN_DIOXYGENASE"/>
    <property type="match status" value="1"/>
</dbReference>
<protein>
    <submittedName>
        <fullName evidence="2">Catechol 2,3-dioxygenase-like lactoylglutathione lyase family enzyme</fullName>
    </submittedName>
</protein>
<dbReference type="CDD" id="cd07263">
    <property type="entry name" value="VOC_like"/>
    <property type="match status" value="1"/>
</dbReference>
<dbReference type="InterPro" id="IPR037523">
    <property type="entry name" value="VOC_core"/>
</dbReference>
<dbReference type="Pfam" id="PF00903">
    <property type="entry name" value="Glyoxalase"/>
    <property type="match status" value="1"/>
</dbReference>
<sequence>MRLRLTHANLWVPDQDEALAFYTAKLGMEVREDVTMPEMGGYRWLTIGPPGQPDVSFILNVPRPPVVDDGSGEQLLELVAKGMSGGFHLSTTDCRAAYEELKSVGVEFIEEPEERPYGIDAMFRDPFGHRFRLVQTF</sequence>
<name>A0A840PTL7_9ACTN</name>
<evidence type="ECO:0000313" key="3">
    <source>
        <dbReference type="Proteomes" id="UP000578449"/>
    </source>
</evidence>
<dbReference type="EMBL" id="JACHGN010000044">
    <property type="protein sequence ID" value="MBB5140487.1"/>
    <property type="molecule type" value="Genomic_DNA"/>
</dbReference>
<comment type="caution">
    <text evidence="2">The sequence shown here is derived from an EMBL/GenBank/DDBJ whole genome shotgun (WGS) entry which is preliminary data.</text>
</comment>